<dbReference type="EMBL" id="CAJOBA010008266">
    <property type="protein sequence ID" value="CAF3824288.1"/>
    <property type="molecule type" value="Genomic_DNA"/>
</dbReference>
<comment type="caution">
    <text evidence="1">The sequence shown here is derived from an EMBL/GenBank/DDBJ whole genome shotgun (WGS) entry which is preliminary data.</text>
</comment>
<evidence type="ECO:0000313" key="3">
    <source>
        <dbReference type="Proteomes" id="UP000677228"/>
    </source>
</evidence>
<proteinExistence type="predicted"/>
<dbReference type="AlphaFoldDB" id="A0A8S2E628"/>
<dbReference type="Proteomes" id="UP000682733">
    <property type="component" value="Unassembled WGS sequence"/>
</dbReference>
<gene>
    <name evidence="1" type="ORF">OVA965_LOCUS17287</name>
    <name evidence="2" type="ORF">TMI583_LOCUS17298</name>
</gene>
<sequence length="113" mass="12434">MPAHNRRPGSKYSSAACSADVTPVKIPRTTLTTAEPLSRKINDEFLSLLTSHGILTCGVLNPRGRSKIDKRNLRPKRKSALIGRSVTKTVHTMKVDQVLLIIDPATIISIFMI</sequence>
<evidence type="ECO:0000313" key="1">
    <source>
        <dbReference type="EMBL" id="CAF1058420.1"/>
    </source>
</evidence>
<name>A0A8S2E628_9BILA</name>
<reference evidence="1" key="1">
    <citation type="submission" date="2021-02" db="EMBL/GenBank/DDBJ databases">
        <authorList>
            <person name="Nowell W R."/>
        </authorList>
    </citation>
    <scope>NUCLEOTIDE SEQUENCE</scope>
</reference>
<dbReference type="Proteomes" id="UP000677228">
    <property type="component" value="Unassembled WGS sequence"/>
</dbReference>
<dbReference type="EMBL" id="CAJNOK010008251">
    <property type="protein sequence ID" value="CAF1058420.1"/>
    <property type="molecule type" value="Genomic_DNA"/>
</dbReference>
<accession>A0A8S2E628</accession>
<organism evidence="1 3">
    <name type="scientific">Didymodactylos carnosus</name>
    <dbReference type="NCBI Taxonomy" id="1234261"/>
    <lineage>
        <taxon>Eukaryota</taxon>
        <taxon>Metazoa</taxon>
        <taxon>Spiralia</taxon>
        <taxon>Gnathifera</taxon>
        <taxon>Rotifera</taxon>
        <taxon>Eurotatoria</taxon>
        <taxon>Bdelloidea</taxon>
        <taxon>Philodinida</taxon>
        <taxon>Philodinidae</taxon>
        <taxon>Didymodactylos</taxon>
    </lineage>
</organism>
<protein>
    <submittedName>
        <fullName evidence="1">Uncharacterized protein</fullName>
    </submittedName>
</protein>
<evidence type="ECO:0000313" key="2">
    <source>
        <dbReference type="EMBL" id="CAF3824288.1"/>
    </source>
</evidence>